<comment type="subcellular location">
    <subcellularLocation>
        <location evidence="1">Membrane</location>
        <topology evidence="1">Multi-pass membrane protein</topology>
    </subcellularLocation>
</comment>
<feature type="domain" description="Sodium/calcium exchanger membrane region" evidence="6">
    <location>
        <begin position="182"/>
        <end position="323"/>
    </location>
</feature>
<evidence type="ECO:0000256" key="2">
    <source>
        <dbReference type="ARBA" id="ARBA00022692"/>
    </source>
</evidence>
<feature type="transmembrane region" description="Helical" evidence="5">
    <location>
        <begin position="215"/>
        <end position="235"/>
    </location>
</feature>
<dbReference type="OrthoDB" id="204563at2157"/>
<dbReference type="RefSeq" id="WP_076432878.1">
    <property type="nucleotide sequence ID" value="NZ_FTNO01000007.1"/>
</dbReference>
<keyword evidence="4 5" id="KW-0472">Membrane</keyword>
<dbReference type="InterPro" id="IPR044880">
    <property type="entry name" value="NCX_ion-bd_dom_sf"/>
</dbReference>
<evidence type="ECO:0000256" key="4">
    <source>
        <dbReference type="ARBA" id="ARBA00023136"/>
    </source>
</evidence>
<feature type="transmembrane region" description="Helical" evidence="5">
    <location>
        <begin position="32"/>
        <end position="52"/>
    </location>
</feature>
<dbReference type="PANTHER" id="PTHR10846">
    <property type="entry name" value="SODIUM/POTASSIUM/CALCIUM EXCHANGER"/>
    <property type="match status" value="1"/>
</dbReference>
<feature type="transmembrane region" description="Helical" evidence="5">
    <location>
        <begin position="142"/>
        <end position="162"/>
    </location>
</feature>
<accession>A0A1N7EVQ3</accession>
<dbReference type="Proteomes" id="UP000186914">
    <property type="component" value="Unassembled WGS sequence"/>
</dbReference>
<keyword evidence="3 5" id="KW-1133">Transmembrane helix</keyword>
<dbReference type="GO" id="GO:0006874">
    <property type="term" value="P:intracellular calcium ion homeostasis"/>
    <property type="evidence" value="ECO:0007669"/>
    <property type="project" value="TreeGrafter"/>
</dbReference>
<evidence type="ECO:0000313" key="8">
    <source>
        <dbReference type="Proteomes" id="UP000186914"/>
    </source>
</evidence>
<dbReference type="Gene3D" id="1.20.1420.30">
    <property type="entry name" value="NCX, central ion-binding region"/>
    <property type="match status" value="1"/>
</dbReference>
<gene>
    <name evidence="7" type="ORF">SAMN05421858_4542</name>
</gene>
<evidence type="ECO:0000256" key="3">
    <source>
        <dbReference type="ARBA" id="ARBA00022989"/>
    </source>
</evidence>
<name>A0A1N7EVQ3_9EURY</name>
<dbReference type="GO" id="GO:0008273">
    <property type="term" value="F:calcium, potassium:sodium antiporter activity"/>
    <property type="evidence" value="ECO:0007669"/>
    <property type="project" value="TreeGrafter"/>
</dbReference>
<evidence type="ECO:0000256" key="1">
    <source>
        <dbReference type="ARBA" id="ARBA00004141"/>
    </source>
</evidence>
<evidence type="ECO:0000259" key="6">
    <source>
        <dbReference type="Pfam" id="PF01699"/>
    </source>
</evidence>
<protein>
    <submittedName>
        <fullName evidence="7">Cation:H+ antiporter</fullName>
    </submittedName>
</protein>
<organism evidence="7 8">
    <name type="scientific">Haladaptatus litoreus</name>
    <dbReference type="NCBI Taxonomy" id="553468"/>
    <lineage>
        <taxon>Archaea</taxon>
        <taxon>Methanobacteriati</taxon>
        <taxon>Methanobacteriota</taxon>
        <taxon>Stenosarchaea group</taxon>
        <taxon>Halobacteria</taxon>
        <taxon>Halobacteriales</taxon>
        <taxon>Haladaptataceae</taxon>
        <taxon>Haladaptatus</taxon>
    </lineage>
</organism>
<feature type="transmembrane region" description="Helical" evidence="5">
    <location>
        <begin position="308"/>
        <end position="324"/>
    </location>
</feature>
<feature type="domain" description="Sodium/calcium exchanger membrane region" evidence="6">
    <location>
        <begin position="6"/>
        <end position="162"/>
    </location>
</feature>
<evidence type="ECO:0000256" key="5">
    <source>
        <dbReference type="SAM" id="Phobius"/>
    </source>
</evidence>
<keyword evidence="2 5" id="KW-0812">Transmembrane</keyword>
<dbReference type="InterPro" id="IPR004837">
    <property type="entry name" value="NaCa_Exmemb"/>
</dbReference>
<feature type="transmembrane region" description="Helical" evidence="5">
    <location>
        <begin position="276"/>
        <end position="296"/>
    </location>
</feature>
<keyword evidence="8" id="KW-1185">Reference proteome</keyword>
<evidence type="ECO:0000313" key="7">
    <source>
        <dbReference type="EMBL" id="SIR92170.1"/>
    </source>
</evidence>
<dbReference type="AlphaFoldDB" id="A0A1N7EVQ3"/>
<proteinExistence type="predicted"/>
<dbReference type="Pfam" id="PF01699">
    <property type="entry name" value="Na_Ca_ex"/>
    <property type="match status" value="2"/>
</dbReference>
<dbReference type="GO" id="GO:0005886">
    <property type="term" value="C:plasma membrane"/>
    <property type="evidence" value="ECO:0007669"/>
    <property type="project" value="TreeGrafter"/>
</dbReference>
<sequence>MEGLLWSTLVAIVATAVVWKGSGWLEDASEQLAAYYGLPAIVQGAIITAVGSSFPELSSTVLSTLLHGEFDLGVGAIVGSAIFNILVIPGVSGLVTDRYTSSRDVVYKEALFYMLAVASLLLTFALAVIYNPLGGGDLTGEVTRLLVLPLIGLYGLYVFIQYLDSREYGVPQVTSIRVGQEWLRLITSLVVIVIAVEGLVRAALTFGEAFGTPPFLWGLTILAAATSLPDAFVSVQAARKDEDVTSLANVLGSNTFDLLVAIPAGVLIAGAAPVDFALAVPMMGVLVVATVILFSFLRTSMELTTTEAYSLVVGYTLFLCWMILETTGVVRTLPWG</sequence>
<feature type="transmembrane region" description="Helical" evidence="5">
    <location>
        <begin position="111"/>
        <end position="130"/>
    </location>
</feature>
<dbReference type="PANTHER" id="PTHR10846:SF8">
    <property type="entry name" value="INNER MEMBRANE PROTEIN YRBG"/>
    <property type="match status" value="1"/>
</dbReference>
<feature type="transmembrane region" description="Helical" evidence="5">
    <location>
        <begin position="247"/>
        <end position="270"/>
    </location>
</feature>
<dbReference type="InterPro" id="IPR004481">
    <property type="entry name" value="K/Na/Ca-exchanger"/>
</dbReference>
<feature type="transmembrane region" description="Helical" evidence="5">
    <location>
        <begin position="182"/>
        <end position="203"/>
    </location>
</feature>
<reference evidence="8" key="1">
    <citation type="submission" date="2017-01" db="EMBL/GenBank/DDBJ databases">
        <authorList>
            <person name="Varghese N."/>
            <person name="Submissions S."/>
        </authorList>
    </citation>
    <scope>NUCLEOTIDE SEQUENCE [LARGE SCALE GENOMIC DNA]</scope>
    <source>
        <strain evidence="8">CGMCC 1.7737</strain>
    </source>
</reference>
<dbReference type="EMBL" id="FTNO01000007">
    <property type="protein sequence ID" value="SIR92170.1"/>
    <property type="molecule type" value="Genomic_DNA"/>
</dbReference>
<feature type="transmembrane region" description="Helical" evidence="5">
    <location>
        <begin position="72"/>
        <end position="91"/>
    </location>
</feature>
<dbReference type="GO" id="GO:0005262">
    <property type="term" value="F:calcium channel activity"/>
    <property type="evidence" value="ECO:0007669"/>
    <property type="project" value="TreeGrafter"/>
</dbReference>
<feature type="transmembrane region" description="Helical" evidence="5">
    <location>
        <begin position="6"/>
        <end position="25"/>
    </location>
</feature>